<dbReference type="Proteomes" id="UP000310108">
    <property type="component" value="Unassembled WGS sequence"/>
</dbReference>
<protein>
    <submittedName>
        <fullName evidence="2">Uncharacterized protein</fullName>
    </submittedName>
</protein>
<feature type="region of interest" description="Disordered" evidence="1">
    <location>
        <begin position="1"/>
        <end position="21"/>
    </location>
</feature>
<dbReference type="AlphaFoldDB" id="A0A4U6XGC9"/>
<dbReference type="STRING" id="1306861.A0A4U6XGC9"/>
<evidence type="ECO:0000256" key="1">
    <source>
        <dbReference type="SAM" id="MobiDB-lite"/>
    </source>
</evidence>
<evidence type="ECO:0000313" key="3">
    <source>
        <dbReference type="Proteomes" id="UP000310108"/>
    </source>
</evidence>
<proteinExistence type="predicted"/>
<keyword evidence="3" id="KW-1185">Reference proteome</keyword>
<dbReference type="EMBL" id="PJEX01000116">
    <property type="protein sequence ID" value="TKW54940.1"/>
    <property type="molecule type" value="Genomic_DNA"/>
</dbReference>
<accession>A0A4U6XGC9</accession>
<feature type="compositionally biased region" description="Basic residues" evidence="1">
    <location>
        <begin position="1"/>
        <end position="10"/>
    </location>
</feature>
<evidence type="ECO:0000313" key="2">
    <source>
        <dbReference type="EMBL" id="TKW54940.1"/>
    </source>
</evidence>
<organism evidence="2 3">
    <name type="scientific">Colletotrichum tanaceti</name>
    <dbReference type="NCBI Taxonomy" id="1306861"/>
    <lineage>
        <taxon>Eukaryota</taxon>
        <taxon>Fungi</taxon>
        <taxon>Dikarya</taxon>
        <taxon>Ascomycota</taxon>
        <taxon>Pezizomycotina</taxon>
        <taxon>Sordariomycetes</taxon>
        <taxon>Hypocreomycetidae</taxon>
        <taxon>Glomerellales</taxon>
        <taxon>Glomerellaceae</taxon>
        <taxon>Colletotrichum</taxon>
        <taxon>Colletotrichum destructivum species complex</taxon>
    </lineage>
</organism>
<name>A0A4U6XGC9_9PEZI</name>
<sequence>MCFGGSRRRTYGGGGGMMGGPRPAVVQTHHHHHGGGMGGGGMMGGGGRGCGPRPGFGGGGGFGRRGMGGMGGMMDGRLHQRYLEMHAEPQTTHLITTVNLDAFSKIHVPQAKSTMHNTGFYDELATTGELNLDTLWHNEEHRNRRKVWDQVLASKCLNSPGAKLKGGEENEAKRH</sequence>
<comment type="caution">
    <text evidence="2">The sequence shown here is derived from an EMBL/GenBank/DDBJ whole genome shotgun (WGS) entry which is preliminary data.</text>
</comment>
<gene>
    <name evidence="2" type="ORF">CTA1_5347</name>
</gene>
<reference evidence="2 3" key="1">
    <citation type="journal article" date="2019" name="PLoS ONE">
        <title>Comparative genome analysis indicates high evolutionary potential of pathogenicity genes in Colletotrichum tanaceti.</title>
        <authorList>
            <person name="Lelwala R.V."/>
            <person name="Korhonen P.K."/>
            <person name="Young N.D."/>
            <person name="Scott J.B."/>
            <person name="Ades P.A."/>
            <person name="Gasser R.B."/>
            <person name="Taylor P.W.J."/>
        </authorList>
    </citation>
    <scope>NUCLEOTIDE SEQUENCE [LARGE SCALE GENOMIC DNA]</scope>
    <source>
        <strain evidence="2">BRIP57314</strain>
    </source>
</reference>